<dbReference type="Proteomes" id="UP000030001">
    <property type="component" value="Unassembled WGS sequence"/>
</dbReference>
<evidence type="ECO:0000313" key="2">
    <source>
        <dbReference type="Proteomes" id="UP000030001"/>
    </source>
</evidence>
<evidence type="ECO:0000313" key="1">
    <source>
        <dbReference type="EMBL" id="KGL67082.1"/>
    </source>
</evidence>
<protein>
    <submittedName>
        <fullName evidence="1">Uncharacterized protein</fullName>
    </submittedName>
</protein>
<dbReference type="RefSeq" id="WP_034539757.1">
    <property type="nucleotide sequence ID" value="NZ_FNZY01000009.1"/>
</dbReference>
<comment type="caution">
    <text evidence="1">The sequence shown here is derived from an EMBL/GenBank/DDBJ whole genome shotgun (WGS) entry which is preliminary data.</text>
</comment>
<dbReference type="EMBL" id="JROC01000028">
    <property type="protein sequence ID" value="KGL67082.1"/>
    <property type="molecule type" value="Genomic_DNA"/>
</dbReference>
<name>A0A099YCG3_LIMMU</name>
<accession>A0A099YCG3</accession>
<dbReference type="AlphaFoldDB" id="A0A099YCG3"/>
<gene>
    <name evidence="1" type="ORF">LX03_03785</name>
</gene>
<organism evidence="1 2">
    <name type="scientific">Limosilactobacillus mucosae</name>
    <name type="common">Lactobacillus mucosae</name>
    <dbReference type="NCBI Taxonomy" id="97478"/>
    <lineage>
        <taxon>Bacteria</taxon>
        <taxon>Bacillati</taxon>
        <taxon>Bacillota</taxon>
        <taxon>Bacilli</taxon>
        <taxon>Lactobacillales</taxon>
        <taxon>Lactobacillaceae</taxon>
        <taxon>Limosilactobacillus</taxon>
    </lineage>
</organism>
<proteinExistence type="predicted"/>
<reference evidence="1 2" key="1">
    <citation type="submission" date="2014-09" db="EMBL/GenBank/DDBJ databases">
        <title>Lactobacillus mucosae CRL573 Genome Sequencing.</title>
        <authorList>
            <person name="Bleckwedel J."/>
            <person name="Teran L.C."/>
            <person name="Bonacina J."/>
            <person name="Saavedra L."/>
            <person name="Mozzi F.B."/>
            <person name="Raya R.R."/>
        </authorList>
    </citation>
    <scope>NUCLEOTIDE SEQUENCE [LARGE SCALE GENOMIC DNA]</scope>
    <source>
        <strain evidence="1 2">CRL573</strain>
    </source>
</reference>
<sequence>MASNFAFLKSYHGMHKLHHLSHMAEKAYRNGQFATEALLISEISGRLIRKLVKQELPNLNHPFNSEDGLIMLQTTQLLNDELIMLLTQLRAAGRHPKRIDAAFAYQIMVKLHYLLIWYVNHYLDGHEEPGHFKLHRH</sequence>